<accession>A0A518AID3</accession>
<keyword evidence="4" id="KW-0067">ATP-binding</keyword>
<evidence type="ECO:0000313" key="9">
    <source>
        <dbReference type="EMBL" id="QDU54476.1"/>
    </source>
</evidence>
<evidence type="ECO:0000256" key="2">
    <source>
        <dbReference type="ARBA" id="ARBA00022695"/>
    </source>
</evidence>
<dbReference type="OrthoDB" id="9759366at2"/>
<feature type="domain" description="PII-uridylyltransferase/Glutamine-synthetase adenylyltransferase" evidence="8">
    <location>
        <begin position="364"/>
        <end position="501"/>
    </location>
</feature>
<evidence type="ECO:0000259" key="7">
    <source>
        <dbReference type="Pfam" id="PF03710"/>
    </source>
</evidence>
<dbReference type="SUPFAM" id="SSF81301">
    <property type="entry name" value="Nucleotidyltransferase"/>
    <property type="match status" value="2"/>
</dbReference>
<keyword evidence="5" id="KW-0460">Magnesium</keyword>
<keyword evidence="2 9" id="KW-0548">Nucleotidyltransferase</keyword>
<keyword evidence="1 9" id="KW-0808">Transferase</keyword>
<dbReference type="InterPro" id="IPR013546">
    <property type="entry name" value="PII_UdlTrfase/GS_AdlTrfase"/>
</dbReference>
<evidence type="ECO:0000259" key="8">
    <source>
        <dbReference type="Pfam" id="PF08335"/>
    </source>
</evidence>
<dbReference type="GO" id="GO:0005829">
    <property type="term" value="C:cytosol"/>
    <property type="evidence" value="ECO:0007669"/>
    <property type="project" value="TreeGrafter"/>
</dbReference>
<dbReference type="GO" id="GO:0008882">
    <property type="term" value="F:[glutamate-ammonia-ligase] adenylyltransferase activity"/>
    <property type="evidence" value="ECO:0007669"/>
    <property type="project" value="UniProtKB-EC"/>
</dbReference>
<dbReference type="KEGG" id="amuc:Pan181_06580"/>
<evidence type="ECO:0000256" key="4">
    <source>
        <dbReference type="ARBA" id="ARBA00022840"/>
    </source>
</evidence>
<sequence>MKIELLRQYLDEPTMAKPWLDEALRLRQTNTGHGNLRRMAESGVTLDLLADLCQQFSDVAPNLADADMAWNNLERFIVASRNPMATCALFERDREALPRLLTMFSTSQYLSDLLIVDSGAYDLLRMTEGQPVAREVLVEELVGEILSVEQPTEAMRILRTFKRRETLRIAYGDIVREQPIPTIARQISFVADAAVEAAQRFARRALEERMGVPMFQGRPAGFVVLALGKLGGLELNYSSDIDLILISEGDGNTDGRRQVTNQEFFERLTRDMVKLLTEPTDLGTTYRVDLRLRPEGSRGTACITYDRARAYYDIKGRTWERQAMIKARPIAGDIELGKRLLSELEPWIYHRYLSLADITGIKTLKRQIETRTRQHGTHEIDVKTGVGGIRDIEFAIQFLQMLNGGTLPEVRTGNTLEGIANLEEAKCLRIQERTLLEENYCLLRKLEHRLQILYDLQTHTLPENPDELRKLAIRMGYRPSLERSALAAFEEDFRERKEINRKILNHLLHDAFGEDAHLEPEIDLVNNPAPLPEEIDAVLGKYKFQDTQGAYRNLMALATEKIRFLSTRRCRHFLASIAPKLLQAIAATPDPDATLVNLSQVSDSLGGKAALWELFRSNRPSLDLYVKLCAACPYLSSILTSNPGMIDELMDSLLVDSLPTPEMLEATLAELTRGAEDVDPILHSFKHAQHLRVGVRDILNKDHVENTQAALSDVAEVCLRNIADREAEKLCSKFGTPTIPSFANDTEVSDELRERFANREGEECGLVILALGKLGGHEPNYHSDLDVVFLYEAEGRTFHTARSGEKISSSATTSNNHYFSDLGQRIITHASRIGPFGRLYEVDARLRPTGKSGSLAVPIDGFLKYFESGSADLWERQALCKARVIYGTPVASAYAMRAVHQAAFGKPWTAENTDKIREMRSRMEETATPRNLKRGRGGTVDTEFLVQMLQLKHGGDDASIRVPGTLQALTALEQQGYLAADDAEFFRESYRFQRSVEARIRLMNSTGRHEIPSDEHDLAKLAYLLDYADLNALQQRVAEMFDATRERFEKLFAAERG</sequence>
<feature type="domain" description="PII-uridylyltransferase/Glutamine-synthetase adenylyltransferase" evidence="8">
    <location>
        <begin position="915"/>
        <end position="1052"/>
    </location>
</feature>
<dbReference type="GO" id="GO:0005524">
    <property type="term" value="F:ATP binding"/>
    <property type="evidence" value="ECO:0007669"/>
    <property type="project" value="UniProtKB-KW"/>
</dbReference>
<dbReference type="Gene3D" id="1.20.120.330">
    <property type="entry name" value="Nucleotidyltransferases domain 2"/>
    <property type="match status" value="2"/>
</dbReference>
<protein>
    <submittedName>
        <fullName evidence="9">Glutamate-ammonia-ligase adenylyltransferase</fullName>
        <ecNumber evidence="9">2.7.7.42</ecNumber>
    </submittedName>
</protein>
<keyword evidence="6" id="KW-0511">Multifunctional enzyme</keyword>
<dbReference type="InterPro" id="IPR043519">
    <property type="entry name" value="NT_sf"/>
</dbReference>
<organism evidence="9 10">
    <name type="scientific">Aeoliella mucimassa</name>
    <dbReference type="NCBI Taxonomy" id="2527972"/>
    <lineage>
        <taxon>Bacteria</taxon>
        <taxon>Pseudomonadati</taxon>
        <taxon>Planctomycetota</taxon>
        <taxon>Planctomycetia</taxon>
        <taxon>Pirellulales</taxon>
        <taxon>Lacipirellulaceae</taxon>
        <taxon>Aeoliella</taxon>
    </lineage>
</organism>
<feature type="domain" description="Glutamate-ammonia ligase adenylyltransferase repeated" evidence="7">
    <location>
        <begin position="99"/>
        <end position="341"/>
    </location>
</feature>
<feature type="domain" description="Glutamate-ammonia ligase adenylyltransferase repeated" evidence="7">
    <location>
        <begin position="626"/>
        <end position="892"/>
    </location>
</feature>
<dbReference type="AlphaFoldDB" id="A0A518AID3"/>
<keyword evidence="3" id="KW-0547">Nucleotide-binding</keyword>
<dbReference type="EMBL" id="CP036278">
    <property type="protein sequence ID" value="QDU54476.1"/>
    <property type="molecule type" value="Genomic_DNA"/>
</dbReference>
<dbReference type="Pfam" id="PF03710">
    <property type="entry name" value="GlnE"/>
    <property type="match status" value="2"/>
</dbReference>
<name>A0A518AID3_9BACT</name>
<dbReference type="PANTHER" id="PTHR30621:SF0">
    <property type="entry name" value="BIFUNCTIONAL GLUTAMINE SYNTHETASE ADENYLYLTRANSFERASE_ADENYLYL-REMOVING ENZYME"/>
    <property type="match status" value="1"/>
</dbReference>
<keyword evidence="10" id="KW-1185">Reference proteome</keyword>
<dbReference type="EC" id="2.7.7.42" evidence="9"/>
<dbReference type="Gene3D" id="3.30.460.10">
    <property type="entry name" value="Beta Polymerase, domain 2"/>
    <property type="match status" value="2"/>
</dbReference>
<dbReference type="InterPro" id="IPR023057">
    <property type="entry name" value="GlnE"/>
</dbReference>
<evidence type="ECO:0000256" key="6">
    <source>
        <dbReference type="ARBA" id="ARBA00023268"/>
    </source>
</evidence>
<evidence type="ECO:0000313" key="10">
    <source>
        <dbReference type="Proteomes" id="UP000315750"/>
    </source>
</evidence>
<evidence type="ECO:0000256" key="1">
    <source>
        <dbReference type="ARBA" id="ARBA00022679"/>
    </source>
</evidence>
<dbReference type="NCBIfam" id="NF008292">
    <property type="entry name" value="PRK11072.1"/>
    <property type="match status" value="1"/>
</dbReference>
<dbReference type="CDD" id="cd05401">
    <property type="entry name" value="NT_GlnE_GlnD_like"/>
    <property type="match status" value="2"/>
</dbReference>
<dbReference type="InterPro" id="IPR005190">
    <property type="entry name" value="GlnE_rpt_dom"/>
</dbReference>
<dbReference type="GO" id="GO:0000820">
    <property type="term" value="P:regulation of glutamine family amino acid metabolic process"/>
    <property type="evidence" value="ECO:0007669"/>
    <property type="project" value="TreeGrafter"/>
</dbReference>
<dbReference type="PANTHER" id="PTHR30621">
    <property type="entry name" value="GLUTAMINE SYNTHETASE ADENYLYLTRANSFERASE"/>
    <property type="match status" value="1"/>
</dbReference>
<dbReference type="SUPFAM" id="SSF81593">
    <property type="entry name" value="Nucleotidyltransferase substrate binding subunit/domain"/>
    <property type="match status" value="2"/>
</dbReference>
<dbReference type="GO" id="GO:0016874">
    <property type="term" value="F:ligase activity"/>
    <property type="evidence" value="ECO:0007669"/>
    <property type="project" value="UniProtKB-KW"/>
</dbReference>
<reference evidence="9 10" key="1">
    <citation type="submission" date="2019-02" db="EMBL/GenBank/DDBJ databases">
        <title>Deep-cultivation of Planctomycetes and their phenomic and genomic characterization uncovers novel biology.</title>
        <authorList>
            <person name="Wiegand S."/>
            <person name="Jogler M."/>
            <person name="Boedeker C."/>
            <person name="Pinto D."/>
            <person name="Vollmers J."/>
            <person name="Rivas-Marin E."/>
            <person name="Kohn T."/>
            <person name="Peeters S.H."/>
            <person name="Heuer A."/>
            <person name="Rast P."/>
            <person name="Oberbeckmann S."/>
            <person name="Bunk B."/>
            <person name="Jeske O."/>
            <person name="Meyerdierks A."/>
            <person name="Storesund J.E."/>
            <person name="Kallscheuer N."/>
            <person name="Luecker S."/>
            <person name="Lage O.M."/>
            <person name="Pohl T."/>
            <person name="Merkel B.J."/>
            <person name="Hornburger P."/>
            <person name="Mueller R.-W."/>
            <person name="Bruemmer F."/>
            <person name="Labrenz M."/>
            <person name="Spormann A.M."/>
            <person name="Op den Camp H."/>
            <person name="Overmann J."/>
            <person name="Amann R."/>
            <person name="Jetten M.S.M."/>
            <person name="Mascher T."/>
            <person name="Medema M.H."/>
            <person name="Devos D.P."/>
            <person name="Kaster A.-K."/>
            <person name="Ovreas L."/>
            <person name="Rohde M."/>
            <person name="Galperin M.Y."/>
            <person name="Jogler C."/>
        </authorList>
    </citation>
    <scope>NUCLEOTIDE SEQUENCE [LARGE SCALE GENOMIC DNA]</scope>
    <source>
        <strain evidence="9 10">Pan181</strain>
    </source>
</reference>
<dbReference type="Gene3D" id="1.20.120.1510">
    <property type="match status" value="1"/>
</dbReference>
<evidence type="ECO:0000256" key="5">
    <source>
        <dbReference type="ARBA" id="ARBA00022842"/>
    </source>
</evidence>
<dbReference type="Proteomes" id="UP000315750">
    <property type="component" value="Chromosome"/>
</dbReference>
<gene>
    <name evidence="9" type="primary">glnE</name>
    <name evidence="9" type="ORF">Pan181_06580</name>
</gene>
<dbReference type="Pfam" id="PF08335">
    <property type="entry name" value="GlnD_UR_UTase"/>
    <property type="match status" value="2"/>
</dbReference>
<evidence type="ECO:0000256" key="3">
    <source>
        <dbReference type="ARBA" id="ARBA00022741"/>
    </source>
</evidence>
<keyword evidence="9" id="KW-0436">Ligase</keyword>
<dbReference type="RefSeq" id="WP_145245452.1">
    <property type="nucleotide sequence ID" value="NZ_CP036278.1"/>
</dbReference>
<proteinExistence type="predicted"/>